<accession>A0ACB7G3F5</accession>
<keyword evidence="2" id="KW-1185">Reference proteome</keyword>
<proteinExistence type="predicted"/>
<dbReference type="Proteomes" id="UP000091857">
    <property type="component" value="Chromosome 17"/>
</dbReference>
<evidence type="ECO:0000313" key="1">
    <source>
        <dbReference type="EMBL" id="KAG8634409.1"/>
    </source>
</evidence>
<reference evidence="2" key="1">
    <citation type="journal article" date="2016" name="Nat. Biotechnol.">
        <title>Sequencing wild and cultivated cassava and related species reveals extensive interspecific hybridization and genetic diversity.</title>
        <authorList>
            <person name="Bredeson J.V."/>
            <person name="Lyons J.B."/>
            <person name="Prochnik S.E."/>
            <person name="Wu G.A."/>
            <person name="Ha C.M."/>
            <person name="Edsinger-Gonzales E."/>
            <person name="Grimwood J."/>
            <person name="Schmutz J."/>
            <person name="Rabbi I.Y."/>
            <person name="Egesi C."/>
            <person name="Nauluvula P."/>
            <person name="Lebot V."/>
            <person name="Ndunguru J."/>
            <person name="Mkamilo G."/>
            <person name="Bart R.S."/>
            <person name="Setter T.L."/>
            <person name="Gleadow R.M."/>
            <person name="Kulakow P."/>
            <person name="Ferguson M.E."/>
            <person name="Rounsley S."/>
            <person name="Rokhsar D.S."/>
        </authorList>
    </citation>
    <scope>NUCLEOTIDE SEQUENCE [LARGE SCALE GENOMIC DNA]</scope>
    <source>
        <strain evidence="2">cv. AM560-2</strain>
    </source>
</reference>
<sequence>MNWVNQYVKPYLEIIIMIAVGHDINPGDELAKHLLPAMEAPYQGLKRIDLWYINVVTPLQLSWLQVSHPPSAGQFVEQSLLTIRPIIKFMMEHINYRVKPSHKIILCDLYPYYASMNDPAYSNISLDYALLINSSNVIVQDGDIGYTNLLDGLVDDFISAIEKIGLFNDQGLIYIGATGWPITSGRRDDD</sequence>
<name>A0ACB7G3F5_MANES</name>
<organism evidence="1 2">
    <name type="scientific">Manihot esculenta</name>
    <name type="common">Cassava</name>
    <name type="synonym">Jatropha manihot</name>
    <dbReference type="NCBI Taxonomy" id="3983"/>
    <lineage>
        <taxon>Eukaryota</taxon>
        <taxon>Viridiplantae</taxon>
        <taxon>Streptophyta</taxon>
        <taxon>Embryophyta</taxon>
        <taxon>Tracheophyta</taxon>
        <taxon>Spermatophyta</taxon>
        <taxon>Magnoliopsida</taxon>
        <taxon>eudicotyledons</taxon>
        <taxon>Gunneridae</taxon>
        <taxon>Pentapetalae</taxon>
        <taxon>rosids</taxon>
        <taxon>fabids</taxon>
        <taxon>Malpighiales</taxon>
        <taxon>Euphorbiaceae</taxon>
        <taxon>Crotonoideae</taxon>
        <taxon>Manihoteae</taxon>
        <taxon>Manihot</taxon>
    </lineage>
</organism>
<protein>
    <submittedName>
        <fullName evidence="1">Uncharacterized protein</fullName>
    </submittedName>
</protein>
<dbReference type="EMBL" id="CM004403">
    <property type="protein sequence ID" value="KAG8634409.1"/>
    <property type="molecule type" value="Genomic_DNA"/>
</dbReference>
<comment type="caution">
    <text evidence="1">The sequence shown here is derived from an EMBL/GenBank/DDBJ whole genome shotgun (WGS) entry which is preliminary data.</text>
</comment>
<evidence type="ECO:0000313" key="2">
    <source>
        <dbReference type="Proteomes" id="UP000091857"/>
    </source>
</evidence>
<gene>
    <name evidence="1" type="ORF">MANES_17G030150v8</name>
</gene>